<dbReference type="Proteomes" id="UP000265520">
    <property type="component" value="Unassembled WGS sequence"/>
</dbReference>
<evidence type="ECO:0000313" key="3">
    <source>
        <dbReference type="EMBL" id="MCI87638.1"/>
    </source>
</evidence>
<dbReference type="PANTHER" id="PTHR47926:SF347">
    <property type="entry name" value="PENTATRICOPEPTIDE REPEAT-CONTAINING PROTEIN"/>
    <property type="match status" value="1"/>
</dbReference>
<evidence type="ECO:0000256" key="1">
    <source>
        <dbReference type="ARBA" id="ARBA00022737"/>
    </source>
</evidence>
<dbReference type="PANTHER" id="PTHR47926">
    <property type="entry name" value="PENTATRICOPEPTIDE REPEAT-CONTAINING PROTEIN"/>
    <property type="match status" value="1"/>
</dbReference>
<feature type="repeat" description="PPR" evidence="2">
    <location>
        <begin position="5"/>
        <end position="39"/>
    </location>
</feature>
<organism evidence="3 4">
    <name type="scientific">Trifolium medium</name>
    <dbReference type="NCBI Taxonomy" id="97028"/>
    <lineage>
        <taxon>Eukaryota</taxon>
        <taxon>Viridiplantae</taxon>
        <taxon>Streptophyta</taxon>
        <taxon>Embryophyta</taxon>
        <taxon>Tracheophyta</taxon>
        <taxon>Spermatophyta</taxon>
        <taxon>Magnoliopsida</taxon>
        <taxon>eudicotyledons</taxon>
        <taxon>Gunneridae</taxon>
        <taxon>Pentapetalae</taxon>
        <taxon>rosids</taxon>
        <taxon>fabids</taxon>
        <taxon>Fabales</taxon>
        <taxon>Fabaceae</taxon>
        <taxon>Papilionoideae</taxon>
        <taxon>50 kb inversion clade</taxon>
        <taxon>NPAAA clade</taxon>
        <taxon>Hologalegina</taxon>
        <taxon>IRL clade</taxon>
        <taxon>Trifolieae</taxon>
        <taxon>Trifolium</taxon>
    </lineage>
</organism>
<evidence type="ECO:0000256" key="2">
    <source>
        <dbReference type="PROSITE-ProRule" id="PRU00708"/>
    </source>
</evidence>
<reference evidence="3 4" key="1">
    <citation type="journal article" date="2018" name="Front. Plant Sci.">
        <title>Red Clover (Trifolium pratense) and Zigzag Clover (T. medium) - A Picture of Genomic Similarities and Differences.</title>
        <authorList>
            <person name="Dluhosova J."/>
            <person name="Istvanek J."/>
            <person name="Nedelnik J."/>
            <person name="Repkova J."/>
        </authorList>
    </citation>
    <scope>NUCLEOTIDE SEQUENCE [LARGE SCALE GENOMIC DNA]</scope>
    <source>
        <strain evidence="4">cv. 10/8</strain>
        <tissue evidence="3">Leaf</tissue>
    </source>
</reference>
<feature type="non-terminal residue" evidence="3">
    <location>
        <position position="54"/>
    </location>
</feature>
<accession>A0A392VGV3</accession>
<proteinExistence type="predicted"/>
<dbReference type="Pfam" id="PF13041">
    <property type="entry name" value="PPR_2"/>
    <property type="match status" value="1"/>
</dbReference>
<dbReference type="PROSITE" id="PS51375">
    <property type="entry name" value="PPR"/>
    <property type="match status" value="1"/>
</dbReference>
<evidence type="ECO:0000313" key="4">
    <source>
        <dbReference type="Proteomes" id="UP000265520"/>
    </source>
</evidence>
<keyword evidence="1" id="KW-0677">Repeat</keyword>
<dbReference type="InterPro" id="IPR046960">
    <property type="entry name" value="PPR_At4g14850-like_plant"/>
</dbReference>
<protein>
    <submittedName>
        <fullName evidence="3">Pentatricopeptide repeat-containing protein</fullName>
    </submittedName>
</protein>
<dbReference type="InterPro" id="IPR011990">
    <property type="entry name" value="TPR-like_helical_dom_sf"/>
</dbReference>
<name>A0A392VGV3_9FABA</name>
<dbReference type="AlphaFoldDB" id="A0A392VGV3"/>
<dbReference type="GO" id="GO:0009451">
    <property type="term" value="P:RNA modification"/>
    <property type="evidence" value="ECO:0007669"/>
    <property type="project" value="InterPro"/>
</dbReference>
<dbReference type="EMBL" id="LXQA011171164">
    <property type="protein sequence ID" value="MCI87638.1"/>
    <property type="molecule type" value="Genomic_DNA"/>
</dbReference>
<comment type="caution">
    <text evidence="3">The sequence shown here is derived from an EMBL/GenBank/DDBJ whole genome shotgun (WGS) entry which is preliminary data.</text>
</comment>
<dbReference type="GO" id="GO:0003723">
    <property type="term" value="F:RNA binding"/>
    <property type="evidence" value="ECO:0007669"/>
    <property type="project" value="InterPro"/>
</dbReference>
<dbReference type="InterPro" id="IPR002885">
    <property type="entry name" value="PPR_rpt"/>
</dbReference>
<dbReference type="Gene3D" id="1.25.40.10">
    <property type="entry name" value="Tetratricopeptide repeat domain"/>
    <property type="match status" value="1"/>
</dbReference>
<dbReference type="NCBIfam" id="TIGR00756">
    <property type="entry name" value="PPR"/>
    <property type="match status" value="1"/>
</dbReference>
<sequence>MQQRDIASWNAMISGLAQESRPNEAIDLFNKMKEEGWRPNEVTVLGALSACSQL</sequence>
<keyword evidence="4" id="KW-1185">Reference proteome</keyword>